<protein>
    <submittedName>
        <fullName evidence="1">Uncharacterized protein</fullName>
    </submittedName>
</protein>
<name>A0ABV0WXW4_9TELE</name>
<dbReference type="Proteomes" id="UP001444071">
    <property type="component" value="Unassembled WGS sequence"/>
</dbReference>
<reference evidence="1 2" key="1">
    <citation type="submission" date="2021-06" db="EMBL/GenBank/DDBJ databases">
        <authorList>
            <person name="Palmer J.M."/>
        </authorList>
    </citation>
    <scope>NUCLEOTIDE SEQUENCE [LARGE SCALE GENOMIC DNA]</scope>
    <source>
        <strain evidence="1 2">XR_2019</strain>
        <tissue evidence="1">Muscle</tissue>
    </source>
</reference>
<sequence length="100" mass="11525">MAFNPKYPPQTFAWERLSSSFQLYCDLFTVLCHRDEQPLLHQALRSWPLPVSTQHLFTFAVSKIVQRGVGTRDIAWRSLLLKGMGQVQRKGGSQRGSTYR</sequence>
<organism evidence="1 2">
    <name type="scientific">Xenotaenia resolanae</name>
    <dbReference type="NCBI Taxonomy" id="208358"/>
    <lineage>
        <taxon>Eukaryota</taxon>
        <taxon>Metazoa</taxon>
        <taxon>Chordata</taxon>
        <taxon>Craniata</taxon>
        <taxon>Vertebrata</taxon>
        <taxon>Euteleostomi</taxon>
        <taxon>Actinopterygii</taxon>
        <taxon>Neopterygii</taxon>
        <taxon>Teleostei</taxon>
        <taxon>Neoteleostei</taxon>
        <taxon>Acanthomorphata</taxon>
        <taxon>Ovalentaria</taxon>
        <taxon>Atherinomorphae</taxon>
        <taxon>Cyprinodontiformes</taxon>
        <taxon>Goodeidae</taxon>
        <taxon>Xenotaenia</taxon>
    </lineage>
</organism>
<comment type="caution">
    <text evidence="1">The sequence shown here is derived from an EMBL/GenBank/DDBJ whole genome shotgun (WGS) entry which is preliminary data.</text>
</comment>
<keyword evidence="2" id="KW-1185">Reference proteome</keyword>
<evidence type="ECO:0000313" key="2">
    <source>
        <dbReference type="Proteomes" id="UP001444071"/>
    </source>
</evidence>
<proteinExistence type="predicted"/>
<gene>
    <name evidence="1" type="ORF">XENORESO_009486</name>
</gene>
<dbReference type="EMBL" id="JAHRIM010073015">
    <property type="protein sequence ID" value="MEQ2273822.1"/>
    <property type="molecule type" value="Genomic_DNA"/>
</dbReference>
<accession>A0ABV0WXW4</accession>
<evidence type="ECO:0000313" key="1">
    <source>
        <dbReference type="EMBL" id="MEQ2273822.1"/>
    </source>
</evidence>